<keyword evidence="8" id="KW-1185">Reference proteome</keyword>
<keyword evidence="4" id="KW-0732">Signal</keyword>
<dbReference type="InterPro" id="IPR013783">
    <property type="entry name" value="Ig-like_fold"/>
</dbReference>
<feature type="signal peptide" evidence="4">
    <location>
        <begin position="1"/>
        <end position="22"/>
    </location>
</feature>
<feature type="domain" description="Outer membrane protein beta-barrel" evidence="6">
    <location>
        <begin position="381"/>
        <end position="787"/>
    </location>
</feature>
<evidence type="ECO:0000259" key="6">
    <source>
        <dbReference type="Pfam" id="PF14905"/>
    </source>
</evidence>
<accession>A0A562U4D7</accession>
<feature type="chain" id="PRO_5022136943" evidence="4">
    <location>
        <begin position="23"/>
        <end position="813"/>
    </location>
</feature>
<dbReference type="InterPro" id="IPR037066">
    <property type="entry name" value="Plug_dom_sf"/>
</dbReference>
<evidence type="ECO:0000259" key="5">
    <source>
        <dbReference type="Pfam" id="PF07715"/>
    </source>
</evidence>
<dbReference type="Pfam" id="PF13620">
    <property type="entry name" value="CarboxypepD_reg"/>
    <property type="match status" value="1"/>
</dbReference>
<dbReference type="Proteomes" id="UP000317010">
    <property type="component" value="Unassembled WGS sequence"/>
</dbReference>
<protein>
    <submittedName>
        <fullName evidence="7">Outer membrane receptor protein involved in Fe transport</fullName>
    </submittedName>
</protein>
<feature type="domain" description="TonB-dependent receptor plug" evidence="5">
    <location>
        <begin position="132"/>
        <end position="223"/>
    </location>
</feature>
<organism evidence="7 8">
    <name type="scientific">Mucilaginibacter frigoritolerans</name>
    <dbReference type="NCBI Taxonomy" id="652788"/>
    <lineage>
        <taxon>Bacteria</taxon>
        <taxon>Pseudomonadati</taxon>
        <taxon>Bacteroidota</taxon>
        <taxon>Sphingobacteriia</taxon>
        <taxon>Sphingobacteriales</taxon>
        <taxon>Sphingobacteriaceae</taxon>
        <taxon>Mucilaginibacter</taxon>
    </lineage>
</organism>
<dbReference type="OrthoDB" id="606851at2"/>
<evidence type="ECO:0000313" key="8">
    <source>
        <dbReference type="Proteomes" id="UP000317010"/>
    </source>
</evidence>
<sequence>MKIKITAFLAAWLTIASTFAYAQKGFKFTGKVTGTDDKPLDGATLYLVRAVDSTLVKTAITEVNGMYAFDRIPQGAYKVTVSMVGFETYKSAVINLDKDLTLPAIILKQKGTVLKEVAVTTTKPLIEHLIDRTVVNPGALISNSGTSALEVLEKSPGVMVDENGTISLKGKSGVMVYIDDKPTYLSGDDLANYLRAMPSANIDRIELMPNPPAKYDAAGNGGVINIRTNHIKEVGFNGNLNLSINQGRETRSNNSLNLNYRYSKLNISAGFNYFNNNFYNDLDINRYFDQSVTGVSPIFLQESIRRRTARGYSGRINVDYYASDKTTFGIGLSGLINPLITKTLSTSKLLSTQNQLDSTIIANDYQNRQFKNGGINLNYRHQFDKKGTELTFDADYINYNTQQNQSYDNNSYYPDGTLYYNDLLIGNLPSDINIYSIKTDFTHPLINGFKLDAGLKTSFTQTNNIADYFNTVNDVTTPDYSKTNHFIYKENINAAYVNASKDLGRLSIQFGLRFENTVSEGHQLGNVQVRDSSFKRNYNSLFPTFYMQYKLDSVGNQQLGFNYGRRIDRPYYADLNPFLSPIDKFTYYTGNPYLLPTYSDNYELSYTLKWVTFTLDYSHTKDDVDETIEIENGIYYSRPGNIGETYTKELDIDGGFDAAKWLNVQLFTSINFTHYISNFYTGPLDTHGVRYFAHPVLTFKPGKDWTIQTDGLYQSKFTSTQFLIGKREQFNSAVSKKLSKSTTLKLSANDIFHSSVNSGMINYLAGTKLANYRNVSDSRYVQLSLSYRFGKTIKNQRQHEANGAQSEENRVKN</sequence>
<reference evidence="7 8" key="1">
    <citation type="submission" date="2019-07" db="EMBL/GenBank/DDBJ databases">
        <title>Genomic Encyclopedia of Archaeal and Bacterial Type Strains, Phase II (KMG-II): from individual species to whole genera.</title>
        <authorList>
            <person name="Goeker M."/>
        </authorList>
    </citation>
    <scope>NUCLEOTIDE SEQUENCE [LARGE SCALE GENOMIC DNA]</scope>
    <source>
        <strain evidence="7 8">ATCC BAA-1854</strain>
    </source>
</reference>
<keyword evidence="7" id="KW-0675">Receptor</keyword>
<dbReference type="RefSeq" id="WP_144911917.1">
    <property type="nucleotide sequence ID" value="NZ_VLLI01000005.1"/>
</dbReference>
<dbReference type="Gene3D" id="2.40.170.20">
    <property type="entry name" value="TonB-dependent receptor, beta-barrel domain"/>
    <property type="match status" value="1"/>
</dbReference>
<dbReference type="Gene3D" id="2.60.40.10">
    <property type="entry name" value="Immunoglobulins"/>
    <property type="match status" value="1"/>
</dbReference>
<dbReference type="AlphaFoldDB" id="A0A562U4D7"/>
<evidence type="ECO:0000313" key="7">
    <source>
        <dbReference type="EMBL" id="TWJ00628.1"/>
    </source>
</evidence>
<dbReference type="InterPro" id="IPR036942">
    <property type="entry name" value="Beta-barrel_TonB_sf"/>
</dbReference>
<comment type="subcellular location">
    <subcellularLocation>
        <location evidence="1">Cell outer membrane</location>
    </subcellularLocation>
</comment>
<keyword evidence="2" id="KW-0472">Membrane</keyword>
<dbReference type="InterPro" id="IPR012910">
    <property type="entry name" value="Plug_dom"/>
</dbReference>
<dbReference type="SUPFAM" id="SSF49464">
    <property type="entry name" value="Carboxypeptidase regulatory domain-like"/>
    <property type="match status" value="1"/>
</dbReference>
<evidence type="ECO:0000256" key="4">
    <source>
        <dbReference type="SAM" id="SignalP"/>
    </source>
</evidence>
<dbReference type="Pfam" id="PF14905">
    <property type="entry name" value="OMP_b-brl_3"/>
    <property type="match status" value="1"/>
</dbReference>
<gene>
    <name evidence="7" type="ORF">JN11_01884</name>
</gene>
<dbReference type="InterPro" id="IPR008969">
    <property type="entry name" value="CarboxyPept-like_regulatory"/>
</dbReference>
<dbReference type="InterPro" id="IPR041700">
    <property type="entry name" value="OMP_b-brl_3"/>
</dbReference>
<dbReference type="Gene3D" id="2.170.130.10">
    <property type="entry name" value="TonB-dependent receptor, plug domain"/>
    <property type="match status" value="1"/>
</dbReference>
<dbReference type="SUPFAM" id="SSF56935">
    <property type="entry name" value="Porins"/>
    <property type="match status" value="1"/>
</dbReference>
<dbReference type="GO" id="GO:0009279">
    <property type="term" value="C:cell outer membrane"/>
    <property type="evidence" value="ECO:0007669"/>
    <property type="project" value="UniProtKB-SubCell"/>
</dbReference>
<evidence type="ECO:0000256" key="1">
    <source>
        <dbReference type="ARBA" id="ARBA00004442"/>
    </source>
</evidence>
<proteinExistence type="predicted"/>
<evidence type="ECO:0000256" key="2">
    <source>
        <dbReference type="ARBA" id="ARBA00023136"/>
    </source>
</evidence>
<comment type="caution">
    <text evidence="7">The sequence shown here is derived from an EMBL/GenBank/DDBJ whole genome shotgun (WGS) entry which is preliminary data.</text>
</comment>
<evidence type="ECO:0000256" key="3">
    <source>
        <dbReference type="ARBA" id="ARBA00023237"/>
    </source>
</evidence>
<name>A0A562U4D7_9SPHI</name>
<dbReference type="Pfam" id="PF07715">
    <property type="entry name" value="Plug"/>
    <property type="match status" value="1"/>
</dbReference>
<keyword evidence="3" id="KW-0998">Cell outer membrane</keyword>
<dbReference type="EMBL" id="VLLI01000005">
    <property type="protein sequence ID" value="TWJ00628.1"/>
    <property type="molecule type" value="Genomic_DNA"/>
</dbReference>